<proteinExistence type="predicted"/>
<comment type="caution">
    <text evidence="2">The sequence shown here is derived from an EMBL/GenBank/DDBJ whole genome shotgun (WGS) entry which is preliminary data.</text>
</comment>
<keyword evidence="3" id="KW-1185">Reference proteome</keyword>
<dbReference type="Proteomes" id="UP000689195">
    <property type="component" value="Unassembled WGS sequence"/>
</dbReference>
<feature type="transmembrane region" description="Helical" evidence="1">
    <location>
        <begin position="44"/>
        <end position="65"/>
    </location>
</feature>
<feature type="transmembrane region" description="Helical" evidence="1">
    <location>
        <begin position="95"/>
        <end position="114"/>
    </location>
</feature>
<keyword evidence="1" id="KW-0472">Membrane</keyword>
<keyword evidence="1" id="KW-1133">Transmembrane helix</keyword>
<gene>
    <name evidence="2" type="ORF">PPENT_87.1.T1420010</name>
</gene>
<sequence length="131" mass="15947">MQMTVYKQFLYRTQTSFFSKQSLRIEYYQDTYNPVQILNGVQQLSSYSFIFCLYVLVLINQYDILKRVIIQIKQQWEVIQQQIIYSDDRCRYKLLFFKPSVISIFLNFILYFALSSFLKFSHLLAKIDYFC</sequence>
<protein>
    <recommendedName>
        <fullName evidence="4">Transmembrane protein</fullName>
    </recommendedName>
</protein>
<reference evidence="2" key="1">
    <citation type="submission" date="2021-01" db="EMBL/GenBank/DDBJ databases">
        <authorList>
            <consortium name="Genoscope - CEA"/>
            <person name="William W."/>
        </authorList>
    </citation>
    <scope>NUCLEOTIDE SEQUENCE</scope>
</reference>
<name>A0A8S1Y060_9CILI</name>
<evidence type="ECO:0008006" key="4">
    <source>
        <dbReference type="Google" id="ProtNLM"/>
    </source>
</evidence>
<accession>A0A8S1Y060</accession>
<evidence type="ECO:0000256" key="1">
    <source>
        <dbReference type="SAM" id="Phobius"/>
    </source>
</evidence>
<organism evidence="2 3">
    <name type="scientific">Paramecium pentaurelia</name>
    <dbReference type="NCBI Taxonomy" id="43138"/>
    <lineage>
        <taxon>Eukaryota</taxon>
        <taxon>Sar</taxon>
        <taxon>Alveolata</taxon>
        <taxon>Ciliophora</taxon>
        <taxon>Intramacronucleata</taxon>
        <taxon>Oligohymenophorea</taxon>
        <taxon>Peniculida</taxon>
        <taxon>Parameciidae</taxon>
        <taxon>Paramecium</taxon>
    </lineage>
</organism>
<keyword evidence="1" id="KW-0812">Transmembrane</keyword>
<dbReference type="EMBL" id="CAJJDO010000142">
    <property type="protein sequence ID" value="CAD8205812.1"/>
    <property type="molecule type" value="Genomic_DNA"/>
</dbReference>
<evidence type="ECO:0000313" key="2">
    <source>
        <dbReference type="EMBL" id="CAD8205812.1"/>
    </source>
</evidence>
<evidence type="ECO:0000313" key="3">
    <source>
        <dbReference type="Proteomes" id="UP000689195"/>
    </source>
</evidence>
<dbReference type="AlphaFoldDB" id="A0A8S1Y060"/>